<keyword evidence="6" id="KW-0443">Lipid metabolism</keyword>
<comment type="catalytic activity">
    <reaction evidence="10">
        <text>(3E,5Z,8Z,11Z,14Z)-eicosapentaenoyl-CoA = (2E,4E,8Z,11Z,14Z)-eicosapentaenoyl-CoA</text>
        <dbReference type="Rhea" id="RHEA:45224"/>
        <dbReference type="ChEBI" id="CHEBI:85090"/>
        <dbReference type="ChEBI" id="CHEBI:85091"/>
    </reaction>
</comment>
<dbReference type="FunFam" id="3.90.226.10:FF:000024">
    <property type="entry name" value="Delta3,5-delta2,4-dienoyl-CoA isomerase"/>
    <property type="match status" value="1"/>
</dbReference>
<dbReference type="SUPFAM" id="SSF52096">
    <property type="entry name" value="ClpP/crotonase"/>
    <property type="match status" value="1"/>
</dbReference>
<proteinExistence type="inferred from homology"/>
<dbReference type="AlphaFoldDB" id="A0AAF3EYB8"/>
<evidence type="ECO:0000256" key="1">
    <source>
        <dbReference type="ARBA" id="ARBA00004275"/>
    </source>
</evidence>
<evidence type="ECO:0000256" key="4">
    <source>
        <dbReference type="ARBA" id="ARBA00022832"/>
    </source>
</evidence>
<keyword evidence="5" id="KW-0007">Acetylation</keyword>
<reference evidence="14" key="1">
    <citation type="submission" date="2024-02" db="UniProtKB">
        <authorList>
            <consortium name="WormBaseParasite"/>
        </authorList>
    </citation>
    <scope>IDENTIFICATION</scope>
</reference>
<dbReference type="Pfam" id="PF00378">
    <property type="entry name" value="ECH_1"/>
    <property type="match status" value="1"/>
</dbReference>
<sequence>MYNFTCLKVEKLPNCEFVFHVQLNRPTKLNAMNMVFWDEIGKCFEQLSKDPDCRTIVLSGAGKAFSVGLDLKENDVVNGLNDAGADDFARKAFLLGRKIRQMQQCFTNINECPKPVIVVMHGYCLGGGVDLITACDIRIATKETQFSIKEVDVGIVADVGTLNRINKVCGNDSWIREVALTGRNFGAEEAYHNHLISRVCSTKEEALNEALKMAESIALKSPIAVQGTKINLNYSRDHSIQDSLNFVATWNQSQLFSEDVPKSAMATLMKSPFPEFSKL</sequence>
<evidence type="ECO:0000256" key="11">
    <source>
        <dbReference type="ARBA" id="ARBA00055786"/>
    </source>
</evidence>
<dbReference type="InterPro" id="IPR014748">
    <property type="entry name" value="Enoyl-CoA_hydra_C"/>
</dbReference>
<evidence type="ECO:0000256" key="5">
    <source>
        <dbReference type="ARBA" id="ARBA00022990"/>
    </source>
</evidence>
<dbReference type="InterPro" id="IPR045002">
    <property type="entry name" value="Ech1-like"/>
</dbReference>
<dbReference type="Gene3D" id="1.10.12.10">
    <property type="entry name" value="Lyase 2-enoyl-coa Hydratase, Chain A, domain 2"/>
    <property type="match status" value="1"/>
</dbReference>
<dbReference type="FunFam" id="1.10.12.10:FF:000004">
    <property type="entry name" value="Delta3,5-delta2,4-dienoyl-CoA isomerase"/>
    <property type="match status" value="1"/>
</dbReference>
<evidence type="ECO:0000256" key="12">
    <source>
        <dbReference type="ARBA" id="ARBA00071021"/>
    </source>
</evidence>
<evidence type="ECO:0000256" key="10">
    <source>
        <dbReference type="ARBA" id="ARBA00052809"/>
    </source>
</evidence>
<evidence type="ECO:0000256" key="3">
    <source>
        <dbReference type="ARBA" id="ARBA00005254"/>
    </source>
</evidence>
<dbReference type="PANTHER" id="PTHR43149">
    <property type="entry name" value="ENOYL-COA HYDRATASE"/>
    <property type="match status" value="1"/>
</dbReference>
<comment type="similarity">
    <text evidence="3">Belongs to the enoyl-CoA hydratase/isomerase family.</text>
</comment>
<evidence type="ECO:0000313" key="13">
    <source>
        <dbReference type="Proteomes" id="UP000887575"/>
    </source>
</evidence>
<comment type="function">
    <text evidence="11">Isomerization of 3-trans,5-cis-dienoyl-CoA to 2-trans,4-trans-dienoyl-CoA.</text>
</comment>
<evidence type="ECO:0000256" key="8">
    <source>
        <dbReference type="ARBA" id="ARBA00023235"/>
    </source>
</evidence>
<dbReference type="GO" id="GO:0051750">
    <property type="term" value="F:delta(3,5)-delta(2,4)-dienoyl-CoA isomerase activity"/>
    <property type="evidence" value="ECO:0007669"/>
    <property type="project" value="TreeGrafter"/>
</dbReference>
<name>A0AAF3EYB8_9BILA</name>
<dbReference type="InterPro" id="IPR029045">
    <property type="entry name" value="ClpP/crotonase-like_dom_sf"/>
</dbReference>
<evidence type="ECO:0000256" key="9">
    <source>
        <dbReference type="ARBA" id="ARBA00051408"/>
    </source>
</evidence>
<organism evidence="13 14">
    <name type="scientific">Mesorhabditis belari</name>
    <dbReference type="NCBI Taxonomy" id="2138241"/>
    <lineage>
        <taxon>Eukaryota</taxon>
        <taxon>Metazoa</taxon>
        <taxon>Ecdysozoa</taxon>
        <taxon>Nematoda</taxon>
        <taxon>Chromadorea</taxon>
        <taxon>Rhabditida</taxon>
        <taxon>Rhabditina</taxon>
        <taxon>Rhabditomorpha</taxon>
        <taxon>Rhabditoidea</taxon>
        <taxon>Rhabditidae</taxon>
        <taxon>Mesorhabditinae</taxon>
        <taxon>Mesorhabditis</taxon>
    </lineage>
</organism>
<dbReference type="InterPro" id="IPR001753">
    <property type="entry name" value="Enoyl-CoA_hydra/iso"/>
</dbReference>
<dbReference type="GO" id="GO:0005739">
    <property type="term" value="C:mitochondrion"/>
    <property type="evidence" value="ECO:0007669"/>
    <property type="project" value="TreeGrafter"/>
</dbReference>
<keyword evidence="13" id="KW-1185">Reference proteome</keyword>
<evidence type="ECO:0000313" key="14">
    <source>
        <dbReference type="WBParaSite" id="MBELARI_LOCUS19212"/>
    </source>
</evidence>
<dbReference type="Proteomes" id="UP000887575">
    <property type="component" value="Unassembled WGS sequence"/>
</dbReference>
<dbReference type="GO" id="GO:0005777">
    <property type="term" value="C:peroxisome"/>
    <property type="evidence" value="ECO:0007669"/>
    <property type="project" value="UniProtKB-SubCell"/>
</dbReference>
<comment type="subcellular location">
    <subcellularLocation>
        <location evidence="1">Peroxisome</location>
    </subcellularLocation>
</comment>
<comment type="pathway">
    <text evidence="2">Lipid metabolism; fatty acid beta-oxidation.</text>
</comment>
<dbReference type="WBParaSite" id="MBELARI_LOCUS19212">
    <property type="protein sequence ID" value="MBELARI_LOCUS19212"/>
    <property type="gene ID" value="MBELARI_LOCUS19212"/>
</dbReference>
<protein>
    <recommendedName>
        <fullName evidence="12">Delta(3,5)-Delta(2,4)-dienoyl-CoA isomerase, mitochondrial</fullName>
    </recommendedName>
</protein>
<keyword evidence="7" id="KW-0576">Peroxisome</keyword>
<evidence type="ECO:0000256" key="2">
    <source>
        <dbReference type="ARBA" id="ARBA00005005"/>
    </source>
</evidence>
<dbReference type="CDD" id="cd06558">
    <property type="entry name" value="crotonase-like"/>
    <property type="match status" value="1"/>
</dbReference>
<accession>A0AAF3EYB8</accession>
<evidence type="ECO:0000256" key="6">
    <source>
        <dbReference type="ARBA" id="ARBA00023098"/>
    </source>
</evidence>
<dbReference type="GO" id="GO:0006631">
    <property type="term" value="P:fatty acid metabolic process"/>
    <property type="evidence" value="ECO:0007669"/>
    <property type="project" value="UniProtKB-KW"/>
</dbReference>
<dbReference type="PANTHER" id="PTHR43149:SF1">
    <property type="entry name" value="DELTA(3,5)-DELTA(2,4)-DIENOYL-COA ISOMERASE, MITOCHONDRIAL"/>
    <property type="match status" value="1"/>
</dbReference>
<dbReference type="Gene3D" id="3.90.226.10">
    <property type="entry name" value="2-enoyl-CoA Hydratase, Chain A, domain 1"/>
    <property type="match status" value="1"/>
</dbReference>
<evidence type="ECO:0000256" key="7">
    <source>
        <dbReference type="ARBA" id="ARBA00023140"/>
    </source>
</evidence>
<keyword evidence="8" id="KW-0413">Isomerase</keyword>
<comment type="catalytic activity">
    <reaction evidence="9">
        <text>(3E,5Z)-octadienoyl-CoA = (2E,4E)-octadienoyl-CoA</text>
        <dbReference type="Rhea" id="RHEA:45244"/>
        <dbReference type="ChEBI" id="CHEBI:62243"/>
        <dbReference type="ChEBI" id="CHEBI:85108"/>
    </reaction>
</comment>
<keyword evidence="4" id="KW-0276">Fatty acid metabolism</keyword>